<comment type="caution">
    <text evidence="2">The sequence shown here is derived from an EMBL/GenBank/DDBJ whole genome shotgun (WGS) entry which is preliminary data.</text>
</comment>
<gene>
    <name evidence="2" type="ORF">PMACD_LOCUS6302</name>
</gene>
<evidence type="ECO:0000313" key="2">
    <source>
        <dbReference type="EMBL" id="CAF4842467.1"/>
    </source>
</evidence>
<reference evidence="2" key="1">
    <citation type="submission" date="2021-02" db="EMBL/GenBank/DDBJ databases">
        <authorList>
            <person name="Steward A R."/>
        </authorList>
    </citation>
    <scope>NUCLEOTIDE SEQUENCE</scope>
</reference>
<evidence type="ECO:0000313" key="3">
    <source>
        <dbReference type="Proteomes" id="UP000663880"/>
    </source>
</evidence>
<name>A0A821RIH4_9NEOP</name>
<feature type="region of interest" description="Disordered" evidence="1">
    <location>
        <begin position="14"/>
        <end position="38"/>
    </location>
</feature>
<dbReference type="OrthoDB" id="7444852at2759"/>
<evidence type="ECO:0000256" key="1">
    <source>
        <dbReference type="SAM" id="MobiDB-lite"/>
    </source>
</evidence>
<dbReference type="EMBL" id="CAJOBZ010000013">
    <property type="protein sequence ID" value="CAF4842467.1"/>
    <property type="molecule type" value="Genomic_DNA"/>
</dbReference>
<dbReference type="AlphaFoldDB" id="A0A821RIH4"/>
<protein>
    <submittedName>
        <fullName evidence="2">Uncharacterized protein</fullName>
    </submittedName>
</protein>
<feature type="region of interest" description="Disordered" evidence="1">
    <location>
        <begin position="58"/>
        <end position="84"/>
    </location>
</feature>
<accession>A0A821RIH4</accession>
<sequence length="84" mass="10191">MLITKYTAILLESAKMSEARNTTPSRSDGDWSSLDSARRKRWRRRTYAYRKYIKVWKSPRGPKPEQKEQLYKEQTQKYMPQEEM</sequence>
<feature type="compositionally biased region" description="Basic and acidic residues" evidence="1">
    <location>
        <begin position="62"/>
        <end position="75"/>
    </location>
</feature>
<keyword evidence="3" id="KW-1185">Reference proteome</keyword>
<organism evidence="2 3">
    <name type="scientific">Pieris macdunnoughi</name>
    <dbReference type="NCBI Taxonomy" id="345717"/>
    <lineage>
        <taxon>Eukaryota</taxon>
        <taxon>Metazoa</taxon>
        <taxon>Ecdysozoa</taxon>
        <taxon>Arthropoda</taxon>
        <taxon>Hexapoda</taxon>
        <taxon>Insecta</taxon>
        <taxon>Pterygota</taxon>
        <taxon>Neoptera</taxon>
        <taxon>Endopterygota</taxon>
        <taxon>Lepidoptera</taxon>
        <taxon>Glossata</taxon>
        <taxon>Ditrysia</taxon>
        <taxon>Papilionoidea</taxon>
        <taxon>Pieridae</taxon>
        <taxon>Pierinae</taxon>
        <taxon>Pieris</taxon>
    </lineage>
</organism>
<proteinExistence type="predicted"/>
<dbReference type="Proteomes" id="UP000663880">
    <property type="component" value="Unassembled WGS sequence"/>
</dbReference>